<evidence type="ECO:0000313" key="1">
    <source>
        <dbReference type="EMBL" id="GHD12350.1"/>
    </source>
</evidence>
<dbReference type="RefSeq" id="WP_189502952.1">
    <property type="nucleotide sequence ID" value="NZ_BMZQ01000001.1"/>
</dbReference>
<protein>
    <recommendedName>
        <fullName evidence="3">Flavoprotein domain-containing protein</fullName>
    </recommendedName>
</protein>
<reference evidence="1" key="2">
    <citation type="submission" date="2020-09" db="EMBL/GenBank/DDBJ databases">
        <authorList>
            <person name="Sun Q."/>
            <person name="Kim S."/>
        </authorList>
    </citation>
    <scope>NUCLEOTIDE SEQUENCE</scope>
    <source>
        <strain evidence="1">KCTC 42249</strain>
    </source>
</reference>
<dbReference type="Proteomes" id="UP000630142">
    <property type="component" value="Unassembled WGS sequence"/>
</dbReference>
<dbReference type="EMBL" id="BMZQ01000001">
    <property type="protein sequence ID" value="GHD12350.1"/>
    <property type="molecule type" value="Genomic_DNA"/>
</dbReference>
<reference evidence="1" key="1">
    <citation type="journal article" date="2014" name="Int. J. Syst. Evol. Microbiol.">
        <title>Complete genome sequence of Corynebacterium casei LMG S-19264T (=DSM 44701T), isolated from a smear-ripened cheese.</title>
        <authorList>
            <consortium name="US DOE Joint Genome Institute (JGI-PGF)"/>
            <person name="Walter F."/>
            <person name="Albersmeier A."/>
            <person name="Kalinowski J."/>
            <person name="Ruckert C."/>
        </authorList>
    </citation>
    <scope>NUCLEOTIDE SEQUENCE</scope>
    <source>
        <strain evidence="1">KCTC 42249</strain>
    </source>
</reference>
<proteinExistence type="predicted"/>
<keyword evidence="2" id="KW-1185">Reference proteome</keyword>
<dbReference type="AlphaFoldDB" id="A0A8J3DPP8"/>
<organism evidence="1 2">
    <name type="scientific">Tianweitania populi</name>
    <dbReference type="NCBI Taxonomy" id="1607949"/>
    <lineage>
        <taxon>Bacteria</taxon>
        <taxon>Pseudomonadati</taxon>
        <taxon>Pseudomonadota</taxon>
        <taxon>Alphaproteobacteria</taxon>
        <taxon>Hyphomicrobiales</taxon>
        <taxon>Phyllobacteriaceae</taxon>
        <taxon>Tianweitania</taxon>
    </lineage>
</organism>
<name>A0A8J3DPP8_9HYPH</name>
<comment type="caution">
    <text evidence="1">The sequence shown here is derived from an EMBL/GenBank/DDBJ whole genome shotgun (WGS) entry which is preliminary data.</text>
</comment>
<accession>A0A8J3DPP8</accession>
<gene>
    <name evidence="1" type="ORF">GCM10016234_16520</name>
</gene>
<evidence type="ECO:0008006" key="3">
    <source>
        <dbReference type="Google" id="ProtNLM"/>
    </source>
</evidence>
<sequence>MTHLDDRLNRILIDLLSDRIIERMRERTRSALVLFAGIDLGLDAALGQLRQLRGAGWSFEVMCAPEALWLGNGRLADLNAAGANGAVGDLLARNALVLVPALSITLAAKVALGIADEPLSALMQGAIERGSRIIAARDGVCPGSRDRRERGLLPTPAYQATMSRHLQALADYGIELPWAARLASAVTGAAAPLRQAAVLKASATIKQSGVFGLREARGLAETELHLGQGVIVTPAAAEELRGREIRLVRE</sequence>
<evidence type="ECO:0000313" key="2">
    <source>
        <dbReference type="Proteomes" id="UP000630142"/>
    </source>
</evidence>